<keyword evidence="8" id="KW-1133">Transmembrane helix</keyword>
<dbReference type="InterPro" id="IPR011250">
    <property type="entry name" value="OMP/PagP_B-barrel"/>
</dbReference>
<evidence type="ECO:0000256" key="1">
    <source>
        <dbReference type="ARBA" id="ARBA00004442"/>
    </source>
</evidence>
<evidence type="ECO:0000256" key="4">
    <source>
        <dbReference type="ARBA" id="ARBA00023136"/>
    </source>
</evidence>
<dbReference type="EMBL" id="CP000319">
    <property type="protein sequence ID" value="ABE61314.1"/>
    <property type="molecule type" value="Genomic_DNA"/>
</dbReference>
<protein>
    <submittedName>
        <fullName evidence="10">Carbohydrate-selective porin OprB</fullName>
    </submittedName>
</protein>
<dbReference type="InterPro" id="IPR027385">
    <property type="entry name" value="Beta-barrel_OMP"/>
</dbReference>
<dbReference type="Gene3D" id="2.40.160.20">
    <property type="match status" value="1"/>
</dbReference>
<keyword evidence="4 8" id="KW-0472">Membrane</keyword>
<dbReference type="InterPro" id="IPR051692">
    <property type="entry name" value="OMP-like"/>
</dbReference>
<evidence type="ECO:0000256" key="7">
    <source>
        <dbReference type="RuleBase" id="RU363072"/>
    </source>
</evidence>
<dbReference type="InterPro" id="IPR038673">
    <property type="entry name" value="OprB_sf"/>
</dbReference>
<evidence type="ECO:0000313" key="10">
    <source>
        <dbReference type="EMBL" id="ABE61314.1"/>
    </source>
</evidence>
<evidence type="ECO:0000256" key="6">
    <source>
        <dbReference type="ARBA" id="ARBA00038306"/>
    </source>
</evidence>
<dbReference type="AlphaFoldDB" id="Q1QR33"/>
<organism evidence="10 11">
    <name type="scientific">Nitrobacter hamburgensis (strain DSM 10229 / NCIMB 13809 / X14)</name>
    <dbReference type="NCBI Taxonomy" id="323097"/>
    <lineage>
        <taxon>Bacteria</taxon>
        <taxon>Pseudomonadati</taxon>
        <taxon>Pseudomonadota</taxon>
        <taxon>Alphaproteobacteria</taxon>
        <taxon>Hyphomicrobiales</taxon>
        <taxon>Nitrobacteraceae</taxon>
        <taxon>Nitrobacter</taxon>
    </lineage>
</organism>
<dbReference type="Pfam" id="PF04966">
    <property type="entry name" value="OprB"/>
    <property type="match status" value="1"/>
</dbReference>
<dbReference type="GO" id="GO:0009279">
    <property type="term" value="C:cell outer membrane"/>
    <property type="evidence" value="ECO:0007669"/>
    <property type="project" value="UniProtKB-SubCell"/>
</dbReference>
<comment type="similarity">
    <text evidence="2 7">Belongs to the OprB family.</text>
</comment>
<proteinExistence type="inferred from homology"/>
<dbReference type="eggNOG" id="COG3637">
    <property type="taxonomic scope" value="Bacteria"/>
</dbReference>
<sequence>MRANGAIDDQYGNLPVQADGPMSAIRPFRLRRGRHVVLAGVALSALALGGSAVAADVGASLLPTKAMPRPVIDWTGLYFGAHAGFGGGRSTATLVDPASTTGRNDYGGIISGVQAGYNIQLPSGLLLGLEADISFPNYIESNSDVSKLATARSAVTQQWDFIGSARGRIGYATGPWLTYASGGLAFAGERYLNDLPSGDQEKALDMRLGWAAGAGLEYAFTPSWSARLEYLYYRFDKTNVQFPSAAQYAATMDMHSIRVGLNRKLGGSAGIADLSLKSLTDPESDRWEIHGQTTYLGQGYPAFRAPYSGANSLTPGAQYQATWSNSLFLNARLWDGGEVYYNPELLQGFGLSDTVGVAGFPSGEAQKSNFPYPHYNTSRLFVRQTFGFGGEQEELASGPAQLAGKADISRLTIQAGKFAVTDVFDGNAYAKDTRSDFMNWSLWAPGAFDYSADRLGLSYGVTAELNQKQWALRGGYFLMDAESNANSFDTRLFRRGEYVLELETRYSLLGQPGKLRTIGWLNSAYMGSYRDTLNNPAFNLDIAQTRTGRIKYGYVVNIEQAVTDDIGLFGRWSWNDGKTEIMAFTDIDASLALGTSIKGTRWSRPGDVIGIGGAINALSRDHRDFIAAGGLGVLVGDGQLNYRHERVLEAYYAYALNKQFTLTADYQFIANPAYNADRGPVHVFSGRLHGEF</sequence>
<dbReference type="GO" id="GO:0015288">
    <property type="term" value="F:porin activity"/>
    <property type="evidence" value="ECO:0007669"/>
    <property type="project" value="InterPro"/>
</dbReference>
<feature type="transmembrane region" description="Helical" evidence="8">
    <location>
        <begin position="36"/>
        <end position="55"/>
    </location>
</feature>
<evidence type="ECO:0000256" key="5">
    <source>
        <dbReference type="ARBA" id="ARBA00023237"/>
    </source>
</evidence>
<feature type="domain" description="Outer membrane protein beta-barrel" evidence="9">
    <location>
        <begin position="72"/>
        <end position="262"/>
    </location>
</feature>
<dbReference type="Proteomes" id="UP000001953">
    <property type="component" value="Chromosome"/>
</dbReference>
<accession>Q1QR33</accession>
<dbReference type="SUPFAM" id="SSF56925">
    <property type="entry name" value="OMPA-like"/>
    <property type="match status" value="1"/>
</dbReference>
<dbReference type="STRING" id="323097.Nham_0423"/>
<comment type="similarity">
    <text evidence="6">Belongs to the Omp25/RopB family.</text>
</comment>
<dbReference type="InterPro" id="IPR007049">
    <property type="entry name" value="Carb-sel_porin_OprB"/>
</dbReference>
<evidence type="ECO:0000256" key="2">
    <source>
        <dbReference type="ARBA" id="ARBA00008769"/>
    </source>
</evidence>
<keyword evidence="3" id="KW-0732">Signal</keyword>
<evidence type="ECO:0000313" key="11">
    <source>
        <dbReference type="Proteomes" id="UP000001953"/>
    </source>
</evidence>
<keyword evidence="5" id="KW-0998">Cell outer membrane</keyword>
<gene>
    <name evidence="10" type="ordered locus">Nham_0423</name>
</gene>
<keyword evidence="11" id="KW-1185">Reference proteome</keyword>
<reference evidence="10 11" key="1">
    <citation type="submission" date="2006-03" db="EMBL/GenBank/DDBJ databases">
        <title>Complete sequence of chromosome of Nitrobacter hamburgensis X14.</title>
        <authorList>
            <consortium name="US DOE Joint Genome Institute"/>
            <person name="Copeland A."/>
            <person name="Lucas S."/>
            <person name="Lapidus A."/>
            <person name="Barry K."/>
            <person name="Detter J.C."/>
            <person name="Glavina del Rio T."/>
            <person name="Hammon N."/>
            <person name="Israni S."/>
            <person name="Dalin E."/>
            <person name="Tice H."/>
            <person name="Pitluck S."/>
            <person name="Chain P."/>
            <person name="Malfatti S."/>
            <person name="Shin M."/>
            <person name="Vergez L."/>
            <person name="Schmutz J."/>
            <person name="Larimer F."/>
            <person name="Land M."/>
            <person name="Hauser L."/>
            <person name="Kyrpides N."/>
            <person name="Ivanova N."/>
            <person name="Ward B."/>
            <person name="Arp D."/>
            <person name="Klotz M."/>
            <person name="Stein L."/>
            <person name="O'Mullan G."/>
            <person name="Starkenburg S."/>
            <person name="Sayavedra L."/>
            <person name="Poret-Peterson A.T."/>
            <person name="Gentry M.E."/>
            <person name="Bruce D."/>
            <person name="Richardson P."/>
        </authorList>
    </citation>
    <scope>NUCLEOTIDE SEQUENCE [LARGE SCALE GENOMIC DNA]</scope>
    <source>
        <strain evidence="11">DSM 10229 / NCIMB 13809 / X14</strain>
    </source>
</reference>
<keyword evidence="8" id="KW-0812">Transmembrane</keyword>
<evidence type="ECO:0000256" key="3">
    <source>
        <dbReference type="ARBA" id="ARBA00022729"/>
    </source>
</evidence>
<dbReference type="HOGENOM" id="CLU_392228_0_0_5"/>
<dbReference type="PANTHER" id="PTHR34001">
    <property type="entry name" value="BLL7405 PROTEIN"/>
    <property type="match status" value="1"/>
</dbReference>
<evidence type="ECO:0000259" key="9">
    <source>
        <dbReference type="Pfam" id="PF13505"/>
    </source>
</evidence>
<dbReference type="PANTHER" id="PTHR34001:SF3">
    <property type="entry name" value="BLL7405 PROTEIN"/>
    <property type="match status" value="1"/>
</dbReference>
<name>Q1QR33_NITHX</name>
<comment type="subcellular location">
    <subcellularLocation>
        <location evidence="1">Cell outer membrane</location>
    </subcellularLocation>
</comment>
<dbReference type="Pfam" id="PF13505">
    <property type="entry name" value="OMP_b-brl"/>
    <property type="match status" value="1"/>
</dbReference>
<evidence type="ECO:0000256" key="8">
    <source>
        <dbReference type="SAM" id="Phobius"/>
    </source>
</evidence>
<dbReference type="GO" id="GO:0008643">
    <property type="term" value="P:carbohydrate transport"/>
    <property type="evidence" value="ECO:0007669"/>
    <property type="project" value="InterPro"/>
</dbReference>
<dbReference type="Gene3D" id="2.40.160.180">
    <property type="entry name" value="Carbohydrate-selective porin OprB"/>
    <property type="match status" value="1"/>
</dbReference>
<dbReference type="eggNOG" id="COG3659">
    <property type="taxonomic scope" value="Bacteria"/>
</dbReference>
<dbReference type="KEGG" id="nha:Nham_0423"/>